<keyword evidence="2" id="KW-1185">Reference proteome</keyword>
<protein>
    <submittedName>
        <fullName evidence="1">Uncharacterized protein</fullName>
    </submittedName>
</protein>
<dbReference type="AlphaFoldDB" id="A0A401TCR8"/>
<proteinExistence type="predicted"/>
<organism evidence="1 2">
    <name type="scientific">Chiloscyllium punctatum</name>
    <name type="common">Brownbanded bambooshark</name>
    <name type="synonym">Hemiscyllium punctatum</name>
    <dbReference type="NCBI Taxonomy" id="137246"/>
    <lineage>
        <taxon>Eukaryota</taxon>
        <taxon>Metazoa</taxon>
        <taxon>Chordata</taxon>
        <taxon>Craniata</taxon>
        <taxon>Vertebrata</taxon>
        <taxon>Chondrichthyes</taxon>
        <taxon>Elasmobranchii</taxon>
        <taxon>Galeomorphii</taxon>
        <taxon>Galeoidea</taxon>
        <taxon>Orectolobiformes</taxon>
        <taxon>Hemiscylliidae</taxon>
        <taxon>Chiloscyllium</taxon>
    </lineage>
</organism>
<reference evidence="1 2" key="1">
    <citation type="journal article" date="2018" name="Nat. Ecol. Evol.">
        <title>Shark genomes provide insights into elasmobranch evolution and the origin of vertebrates.</title>
        <authorList>
            <person name="Hara Y"/>
            <person name="Yamaguchi K"/>
            <person name="Onimaru K"/>
            <person name="Kadota M"/>
            <person name="Koyanagi M"/>
            <person name="Keeley SD"/>
            <person name="Tatsumi K"/>
            <person name="Tanaka K"/>
            <person name="Motone F"/>
            <person name="Kageyama Y"/>
            <person name="Nozu R"/>
            <person name="Adachi N"/>
            <person name="Nishimura O"/>
            <person name="Nakagawa R"/>
            <person name="Tanegashima C"/>
            <person name="Kiyatake I"/>
            <person name="Matsumoto R"/>
            <person name="Murakumo K"/>
            <person name="Nishida K"/>
            <person name="Terakita A"/>
            <person name="Kuratani S"/>
            <person name="Sato K"/>
            <person name="Hyodo S Kuraku.S."/>
        </authorList>
    </citation>
    <scope>NUCLEOTIDE SEQUENCE [LARGE SCALE GENOMIC DNA]</scope>
</reference>
<dbReference type="EMBL" id="BEZZ01037323">
    <property type="protein sequence ID" value="GCC40404.1"/>
    <property type="molecule type" value="Genomic_DNA"/>
</dbReference>
<name>A0A401TCR8_CHIPU</name>
<comment type="caution">
    <text evidence="1">The sequence shown here is derived from an EMBL/GenBank/DDBJ whole genome shotgun (WGS) entry which is preliminary data.</text>
</comment>
<dbReference type="Proteomes" id="UP000287033">
    <property type="component" value="Unassembled WGS sequence"/>
</dbReference>
<gene>
    <name evidence="1" type="ORF">chiPu_0024338</name>
</gene>
<evidence type="ECO:0000313" key="2">
    <source>
        <dbReference type="Proteomes" id="UP000287033"/>
    </source>
</evidence>
<evidence type="ECO:0000313" key="1">
    <source>
        <dbReference type="EMBL" id="GCC40404.1"/>
    </source>
</evidence>
<accession>A0A401TCR8</accession>
<sequence length="94" mass="9532">MTVTVAGRGLFAVPLFPRAAVSEGAWPIALPVVTIGGRGHLLGRPPCAVGVISGVGVVSTRGRCHHRGGRRGLIFAMGGVYVGGSVNKVSRCLG</sequence>